<dbReference type="GO" id="GO:0016020">
    <property type="term" value="C:membrane"/>
    <property type="evidence" value="ECO:0007669"/>
    <property type="project" value="UniProtKB-SubCell"/>
</dbReference>
<comment type="subcellular location">
    <subcellularLocation>
        <location evidence="1">Membrane</location>
        <topology evidence="1">Single-pass membrane protein</topology>
    </subcellularLocation>
</comment>
<keyword evidence="10" id="KW-1185">Reference proteome</keyword>
<evidence type="ECO:0000256" key="5">
    <source>
        <dbReference type="ARBA" id="ARBA00022692"/>
    </source>
</evidence>
<feature type="transmembrane region" description="Helical" evidence="8">
    <location>
        <begin position="51"/>
        <end position="70"/>
    </location>
</feature>
<dbReference type="PANTHER" id="PTHR21461:SF69">
    <property type="entry name" value="GLYCOSYLTRANSFERASE FAMILY 92 PROTEIN"/>
    <property type="match status" value="1"/>
</dbReference>
<dbReference type="InterPro" id="IPR008166">
    <property type="entry name" value="Glyco_transf_92"/>
</dbReference>
<comment type="caution">
    <text evidence="9">The sequence shown here is derived from an EMBL/GenBank/DDBJ whole genome shotgun (WGS) entry which is preliminary data.</text>
</comment>
<evidence type="ECO:0000256" key="1">
    <source>
        <dbReference type="ARBA" id="ARBA00004167"/>
    </source>
</evidence>
<accession>A0A8S3UCA9</accession>
<keyword evidence="6 8" id="KW-1133">Transmembrane helix</keyword>
<dbReference type="EC" id="2.4.1.-" evidence="8"/>
<dbReference type="Pfam" id="PF01697">
    <property type="entry name" value="Glyco_transf_92"/>
    <property type="match status" value="1"/>
</dbReference>
<keyword evidence="4 8" id="KW-0808">Transferase</keyword>
<comment type="similarity">
    <text evidence="2 8">Belongs to the glycosyltransferase 92 family.</text>
</comment>
<keyword evidence="7 8" id="KW-0472">Membrane</keyword>
<evidence type="ECO:0000256" key="2">
    <source>
        <dbReference type="ARBA" id="ARBA00007647"/>
    </source>
</evidence>
<keyword evidence="5 8" id="KW-0812">Transmembrane</keyword>
<dbReference type="GO" id="GO:0005737">
    <property type="term" value="C:cytoplasm"/>
    <property type="evidence" value="ECO:0007669"/>
    <property type="project" value="TreeGrafter"/>
</dbReference>
<gene>
    <name evidence="9" type="ORF">MEDL_52651</name>
</gene>
<evidence type="ECO:0000313" key="10">
    <source>
        <dbReference type="Proteomes" id="UP000683360"/>
    </source>
</evidence>
<protein>
    <recommendedName>
        <fullName evidence="8">Glycosyltransferase family 92 protein</fullName>
        <ecNumber evidence="8">2.4.1.-</ecNumber>
    </recommendedName>
</protein>
<organism evidence="9 10">
    <name type="scientific">Mytilus edulis</name>
    <name type="common">Blue mussel</name>
    <dbReference type="NCBI Taxonomy" id="6550"/>
    <lineage>
        <taxon>Eukaryota</taxon>
        <taxon>Metazoa</taxon>
        <taxon>Spiralia</taxon>
        <taxon>Lophotrochozoa</taxon>
        <taxon>Mollusca</taxon>
        <taxon>Bivalvia</taxon>
        <taxon>Autobranchia</taxon>
        <taxon>Pteriomorphia</taxon>
        <taxon>Mytilida</taxon>
        <taxon>Mytiloidea</taxon>
        <taxon>Mytilidae</taxon>
        <taxon>Mytilinae</taxon>
        <taxon>Mytilus</taxon>
    </lineage>
</organism>
<dbReference type="GO" id="GO:0016757">
    <property type="term" value="F:glycosyltransferase activity"/>
    <property type="evidence" value="ECO:0007669"/>
    <property type="project" value="UniProtKB-UniRule"/>
</dbReference>
<evidence type="ECO:0000256" key="7">
    <source>
        <dbReference type="ARBA" id="ARBA00023136"/>
    </source>
</evidence>
<dbReference type="PANTHER" id="PTHR21461">
    <property type="entry name" value="GLYCOSYLTRANSFERASE FAMILY 92 PROTEIN"/>
    <property type="match status" value="1"/>
</dbReference>
<dbReference type="Proteomes" id="UP000683360">
    <property type="component" value="Unassembled WGS sequence"/>
</dbReference>
<name>A0A8S3UCA9_MYTED</name>
<evidence type="ECO:0000256" key="6">
    <source>
        <dbReference type="ARBA" id="ARBA00022989"/>
    </source>
</evidence>
<evidence type="ECO:0000256" key="4">
    <source>
        <dbReference type="ARBA" id="ARBA00022679"/>
    </source>
</evidence>
<reference evidence="9" key="1">
    <citation type="submission" date="2021-03" db="EMBL/GenBank/DDBJ databases">
        <authorList>
            <person name="Bekaert M."/>
        </authorList>
    </citation>
    <scope>NUCLEOTIDE SEQUENCE</scope>
</reference>
<evidence type="ECO:0000256" key="8">
    <source>
        <dbReference type="RuleBase" id="RU366017"/>
    </source>
</evidence>
<evidence type="ECO:0000256" key="3">
    <source>
        <dbReference type="ARBA" id="ARBA00022676"/>
    </source>
</evidence>
<dbReference type="AlphaFoldDB" id="A0A8S3UCA9"/>
<keyword evidence="3 8" id="KW-0328">Glycosyltransferase</keyword>
<sequence length="489" mass="57263">MDILNEREVVFELENLRCCEIERQWQKRSDCCYNSIVNQMMSPRYSKYRKVLLLSMFIFLFFIIKQTTILNDNKQQVNHMNEIEKIQIMCGELCKTSRVGHSGLFFHKTTGKNIESCSENVHIISAVAQAKRDLSKIEFVVLNVLDGSKRTNFDCCIYGDEKLSVYRIKAVVKETYRENRKFADLKARQYQCFVHNIKFQMKYIQLVGKKEFCNSSHIRQPVSYAPVKENKFAICAKIAYNYLNPLHIIEWFEYQKMMGVDTVLIALQQINEDAYAVFKYYEREGIAILISFPCKLPGNIDRSFAPDKWHYHQSTHDEQVAVYSCKEILQGFGFVAIVDLDEYIVNGNFLKYTDILKSELLPAFPNAAAFTLRVSFFITDWGVSGVEPLITSKYIRRSKPIFSRYKNIYLPNRSATMDTHLVWPMKGYRRIMLRSHNVILYHYRKCKNSDNTTDVCMSFSKHSDTKMMKVMFELYDKVVAVKRRCGISA</sequence>
<dbReference type="EMBL" id="CAJPWZ010002555">
    <property type="protein sequence ID" value="CAG2240312.1"/>
    <property type="molecule type" value="Genomic_DNA"/>
</dbReference>
<evidence type="ECO:0000313" key="9">
    <source>
        <dbReference type="EMBL" id="CAG2240312.1"/>
    </source>
</evidence>
<proteinExistence type="inferred from homology"/>
<dbReference type="OrthoDB" id="6042617at2759"/>